<gene>
    <name evidence="1" type="ORF">I7I51_00562</name>
</gene>
<dbReference type="VEuPathDB" id="FungiDB:I7I51_00562"/>
<evidence type="ECO:0000313" key="1">
    <source>
        <dbReference type="EMBL" id="QSS63504.1"/>
    </source>
</evidence>
<reference evidence="1" key="1">
    <citation type="submission" date="2021-01" db="EMBL/GenBank/DDBJ databases">
        <title>Chromosome-level genome assembly of a human fungal pathogen reveals clustering of transcriptionally co-regulated genes.</title>
        <authorList>
            <person name="Voorhies M."/>
            <person name="Cohen S."/>
            <person name="Shea T.P."/>
            <person name="Petrus S."/>
            <person name="Munoz J.F."/>
            <person name="Poplawski S."/>
            <person name="Goldman W.E."/>
            <person name="Michael T."/>
            <person name="Cuomo C.A."/>
            <person name="Sil A."/>
            <person name="Beyhan S."/>
        </authorList>
    </citation>
    <scope>NUCLEOTIDE SEQUENCE</scope>
    <source>
        <strain evidence="1">WU24</strain>
    </source>
</reference>
<evidence type="ECO:0000313" key="2">
    <source>
        <dbReference type="Proteomes" id="UP000663671"/>
    </source>
</evidence>
<accession>A0A8A1MFW2</accession>
<proteinExistence type="predicted"/>
<protein>
    <submittedName>
        <fullName evidence="1">Uncharacterized protein</fullName>
    </submittedName>
</protein>
<dbReference type="Proteomes" id="UP000663671">
    <property type="component" value="Chromosome 1"/>
</dbReference>
<sequence length="50" mass="5397">MMCWLLAESSWPAKHSALGSTLSGCAFAPQTSSYENQHQMGHFSTSPTHG</sequence>
<dbReference type="EMBL" id="CP069114">
    <property type="protein sequence ID" value="QSS63504.1"/>
    <property type="molecule type" value="Genomic_DNA"/>
</dbReference>
<organism evidence="1 2">
    <name type="scientific">Ajellomyces capsulatus</name>
    <name type="common">Darling's disease fungus</name>
    <name type="synonym">Histoplasma capsulatum</name>
    <dbReference type="NCBI Taxonomy" id="5037"/>
    <lineage>
        <taxon>Eukaryota</taxon>
        <taxon>Fungi</taxon>
        <taxon>Dikarya</taxon>
        <taxon>Ascomycota</taxon>
        <taxon>Pezizomycotina</taxon>
        <taxon>Eurotiomycetes</taxon>
        <taxon>Eurotiomycetidae</taxon>
        <taxon>Onygenales</taxon>
        <taxon>Ajellomycetaceae</taxon>
        <taxon>Histoplasma</taxon>
    </lineage>
</organism>
<name>A0A8A1MFW2_AJECA</name>
<dbReference type="AlphaFoldDB" id="A0A8A1MFW2"/>